<name>A0A6A7BXT0_9PEZI</name>
<evidence type="ECO:0000313" key="1">
    <source>
        <dbReference type="EMBL" id="KAF2859318.1"/>
    </source>
</evidence>
<proteinExistence type="predicted"/>
<reference evidence="1" key="1">
    <citation type="journal article" date="2020" name="Stud. Mycol.">
        <title>101 Dothideomycetes genomes: a test case for predicting lifestyles and emergence of pathogens.</title>
        <authorList>
            <person name="Haridas S."/>
            <person name="Albert R."/>
            <person name="Binder M."/>
            <person name="Bloem J."/>
            <person name="Labutti K."/>
            <person name="Salamov A."/>
            <person name="Andreopoulos B."/>
            <person name="Baker S."/>
            <person name="Barry K."/>
            <person name="Bills G."/>
            <person name="Bluhm B."/>
            <person name="Cannon C."/>
            <person name="Castanera R."/>
            <person name="Culley D."/>
            <person name="Daum C."/>
            <person name="Ezra D."/>
            <person name="Gonzalez J."/>
            <person name="Henrissat B."/>
            <person name="Kuo A."/>
            <person name="Liang C."/>
            <person name="Lipzen A."/>
            <person name="Lutzoni F."/>
            <person name="Magnuson J."/>
            <person name="Mondo S."/>
            <person name="Nolan M."/>
            <person name="Ohm R."/>
            <person name="Pangilinan J."/>
            <person name="Park H.-J."/>
            <person name="Ramirez L."/>
            <person name="Alfaro M."/>
            <person name="Sun H."/>
            <person name="Tritt A."/>
            <person name="Yoshinaga Y."/>
            <person name="Zwiers L.-H."/>
            <person name="Turgeon B."/>
            <person name="Goodwin S."/>
            <person name="Spatafora J."/>
            <person name="Crous P."/>
            <person name="Grigoriev I."/>
        </authorList>
    </citation>
    <scope>NUCLEOTIDE SEQUENCE</scope>
    <source>
        <strain evidence="1">CBS 480.64</strain>
    </source>
</reference>
<keyword evidence="2" id="KW-1185">Reference proteome</keyword>
<accession>A0A6A7BXT0</accession>
<dbReference type="EMBL" id="MU005994">
    <property type="protein sequence ID" value="KAF2859318.1"/>
    <property type="molecule type" value="Genomic_DNA"/>
</dbReference>
<evidence type="ECO:0000313" key="2">
    <source>
        <dbReference type="Proteomes" id="UP000799421"/>
    </source>
</evidence>
<organism evidence="1 2">
    <name type="scientific">Piedraia hortae CBS 480.64</name>
    <dbReference type="NCBI Taxonomy" id="1314780"/>
    <lineage>
        <taxon>Eukaryota</taxon>
        <taxon>Fungi</taxon>
        <taxon>Dikarya</taxon>
        <taxon>Ascomycota</taxon>
        <taxon>Pezizomycotina</taxon>
        <taxon>Dothideomycetes</taxon>
        <taxon>Dothideomycetidae</taxon>
        <taxon>Capnodiales</taxon>
        <taxon>Piedraiaceae</taxon>
        <taxon>Piedraia</taxon>
    </lineage>
</organism>
<protein>
    <submittedName>
        <fullName evidence="1">Uncharacterized protein</fullName>
    </submittedName>
</protein>
<sequence>MVSKTTNIDIRSLSLAIDRHAEIAGEPIHPMEEPLGAVCNIDIPQLRYILLAVWRVCTPQKRYIVNRLGDLLKLHEAVVRVVKVGETKFRQKCGHEYRRAYGAIENIPFLKPISRAMV</sequence>
<dbReference type="Proteomes" id="UP000799421">
    <property type="component" value="Unassembled WGS sequence"/>
</dbReference>
<dbReference type="AlphaFoldDB" id="A0A6A7BXT0"/>
<gene>
    <name evidence="1" type="ORF">K470DRAFT_258948</name>
</gene>